<organism evidence="1 2">
    <name type="scientific">Pandoraea faecigallinarum</name>
    <dbReference type="NCBI Taxonomy" id="656179"/>
    <lineage>
        <taxon>Bacteria</taxon>
        <taxon>Pseudomonadati</taxon>
        <taxon>Pseudomonadota</taxon>
        <taxon>Betaproteobacteria</taxon>
        <taxon>Burkholderiales</taxon>
        <taxon>Burkholderiaceae</taxon>
        <taxon>Pandoraea</taxon>
    </lineage>
</organism>
<dbReference type="PANTHER" id="PTHR41791">
    <property type="entry name" value="SSL7039 PROTEIN"/>
    <property type="match status" value="1"/>
</dbReference>
<dbReference type="PANTHER" id="PTHR41791:SF1">
    <property type="entry name" value="SSL7039 PROTEIN"/>
    <property type="match status" value="1"/>
</dbReference>
<reference evidence="1" key="1">
    <citation type="submission" date="2016-06" db="EMBL/GenBank/DDBJ databases">
        <title>Complete Genome Sequence of Pandoraea faecigallinarum DSM-23572.</title>
        <authorList>
            <person name="Yong D."/>
            <person name="Ee R."/>
            <person name="Lim Y.-L."/>
            <person name="Yin W.-F."/>
            <person name="Chan K.-G."/>
        </authorList>
    </citation>
    <scope>NUCLEOTIDE SEQUENCE</scope>
    <source>
        <strain evidence="1">DSM 23572</strain>
        <plasmid evidence="1">pPF72-1</plasmid>
    </source>
</reference>
<dbReference type="RefSeq" id="WP_047909312.1">
    <property type="nucleotide sequence ID" value="NZ_CP011808.2"/>
</dbReference>
<dbReference type="InterPro" id="IPR009241">
    <property type="entry name" value="HigB-like"/>
</dbReference>
<name>A0A0H3X048_9BURK</name>
<keyword evidence="2" id="KW-1185">Reference proteome</keyword>
<proteinExistence type="predicted"/>
<dbReference type="EMBL" id="CP011808">
    <property type="protein sequence ID" value="AKM33347.1"/>
    <property type="molecule type" value="Genomic_DNA"/>
</dbReference>
<geneLocation type="plasmid" evidence="1 2">
    <name>pPF72-1</name>
</geneLocation>
<dbReference type="Pfam" id="PF05973">
    <property type="entry name" value="Gp49"/>
    <property type="match status" value="1"/>
</dbReference>
<protein>
    <submittedName>
        <fullName evidence="1">Addiction module protein</fullName>
    </submittedName>
</protein>
<sequence>MDYNNGMILIRTTDVFDAWFESLKDRMAKRRIQARIDRLAMGNPGDTNSAGAPITELRVDHGPGYRVYYVQRGAVMVILLCGGDKSTQASDIKAAHRMLPHLDME</sequence>
<keyword evidence="1" id="KW-0614">Plasmid</keyword>
<dbReference type="NCBIfam" id="TIGR02683">
    <property type="entry name" value="upstrm_HI1419"/>
    <property type="match status" value="1"/>
</dbReference>
<dbReference type="PATRIC" id="fig|656179.3.peg.5256"/>
<evidence type="ECO:0000313" key="1">
    <source>
        <dbReference type="EMBL" id="AKM33347.1"/>
    </source>
</evidence>
<evidence type="ECO:0000313" key="2">
    <source>
        <dbReference type="Proteomes" id="UP000035651"/>
    </source>
</evidence>
<dbReference type="PIRSF" id="PIRSF028744">
    <property type="entry name" value="Addict_mod_HI1419"/>
    <property type="match status" value="1"/>
</dbReference>
<dbReference type="InterPro" id="IPR014056">
    <property type="entry name" value="TypeIITA-like_toxin_pred"/>
</dbReference>
<dbReference type="Proteomes" id="UP000035651">
    <property type="component" value="Plasmid pPF72-1"/>
</dbReference>
<accession>A0A0H3X048</accession>
<dbReference type="AlphaFoldDB" id="A0A0H3X048"/>
<gene>
    <name evidence="1" type="ORF">AB870_24470</name>
</gene>
<dbReference type="KEGG" id="pfg:AB870_24470"/>